<feature type="region of interest" description="Disordered" evidence="1">
    <location>
        <begin position="171"/>
        <end position="235"/>
    </location>
</feature>
<sequence>MAATIERMSPRAATKTDSKLAARLAALASLGAAVIHFAVVPTHWQEWPAAGVFFVSIAVFQLIWAFAAPGRATTEVLVAGVLLNVGAVALWLVSRTAGAPFGPHAGMPERVQAADLCALLLQIYVVMGAGWVLYRGHFGQQIPALANALILLGAVGVVTLASTVGVASGLRHGHHTPAGAEVPHPSAEHAEAHSHHRPEPPAAPPSDTAPLGTIPQAPAPVDTPPAHDEHGEHAH</sequence>
<feature type="transmembrane region" description="Helical" evidence="2">
    <location>
        <begin position="74"/>
        <end position="93"/>
    </location>
</feature>
<keyword evidence="2" id="KW-1133">Transmembrane helix</keyword>
<dbReference type="EMBL" id="CP000384">
    <property type="protein sequence ID" value="ABG11419.1"/>
    <property type="molecule type" value="Genomic_DNA"/>
</dbReference>
<proteinExistence type="predicted"/>
<evidence type="ECO:0000256" key="2">
    <source>
        <dbReference type="SAM" id="Phobius"/>
    </source>
</evidence>
<feature type="transmembrane region" description="Helical" evidence="2">
    <location>
        <begin position="146"/>
        <end position="167"/>
    </location>
</feature>
<gene>
    <name evidence="3" type="ordered locus">Mmcs_5318</name>
</gene>
<feature type="transmembrane region" description="Helical" evidence="2">
    <location>
        <begin position="113"/>
        <end position="134"/>
    </location>
</feature>
<dbReference type="KEGG" id="mmc:Mmcs_5318"/>
<evidence type="ECO:0000256" key="1">
    <source>
        <dbReference type="SAM" id="MobiDB-lite"/>
    </source>
</evidence>
<keyword evidence="2" id="KW-0472">Membrane</keyword>
<accession>A0A5Q5BSP2</accession>
<protein>
    <submittedName>
        <fullName evidence="3">Uncharacterized protein</fullName>
    </submittedName>
</protein>
<feature type="compositionally biased region" description="Basic and acidic residues" evidence="1">
    <location>
        <begin position="225"/>
        <end position="235"/>
    </location>
</feature>
<feature type="transmembrane region" description="Helical" evidence="2">
    <location>
        <begin position="20"/>
        <end position="41"/>
    </location>
</feature>
<feature type="compositionally biased region" description="Basic and acidic residues" evidence="1">
    <location>
        <begin position="186"/>
        <end position="199"/>
    </location>
</feature>
<organism evidence="3">
    <name type="scientific">Mycobacterium sp. (strain MCS)</name>
    <dbReference type="NCBI Taxonomy" id="164756"/>
    <lineage>
        <taxon>Bacteria</taxon>
        <taxon>Bacillati</taxon>
        <taxon>Actinomycetota</taxon>
        <taxon>Actinomycetes</taxon>
        <taxon>Mycobacteriales</taxon>
        <taxon>Mycobacteriaceae</taxon>
        <taxon>Mycobacterium</taxon>
    </lineage>
</organism>
<keyword evidence="2" id="KW-0812">Transmembrane</keyword>
<dbReference type="AlphaFoldDB" id="A0A5Q5BSP2"/>
<name>A0A5Q5BSP2_MYCSS</name>
<evidence type="ECO:0000313" key="3">
    <source>
        <dbReference type="EMBL" id="ABG11419.1"/>
    </source>
</evidence>
<feature type="transmembrane region" description="Helical" evidence="2">
    <location>
        <begin position="47"/>
        <end position="67"/>
    </location>
</feature>
<reference evidence="3" key="1">
    <citation type="submission" date="2006-06" db="EMBL/GenBank/DDBJ databases">
        <title>Complete sequence of chromosome of Mycobacterium sp. MCS.</title>
        <authorList>
            <consortium name="US DOE Joint Genome Institute"/>
            <person name="Copeland A."/>
            <person name="Lucas S."/>
            <person name="Lapidus A."/>
            <person name="Barry K."/>
            <person name="Detter J.C."/>
            <person name="Glavina del Rio T."/>
            <person name="Hammon N."/>
            <person name="Israni S."/>
            <person name="Dalin E."/>
            <person name="Tice H."/>
            <person name="Pitluck S."/>
            <person name="Martinez M."/>
            <person name="Schmutz J."/>
            <person name="Larimer F."/>
            <person name="Land M."/>
            <person name="Hauser L."/>
            <person name="Kyrpides N."/>
            <person name="Kim E."/>
            <person name="Miller C.D."/>
            <person name="Hughes J.E."/>
            <person name="Anderson A.J."/>
            <person name="Sims R.C."/>
            <person name="Richardson P."/>
        </authorList>
    </citation>
    <scope>NUCLEOTIDE SEQUENCE [LARGE SCALE GENOMIC DNA]</scope>
    <source>
        <strain evidence="3">MCS</strain>
    </source>
</reference>